<gene>
    <name evidence="1" type="ORF">WN55_01607</name>
</gene>
<dbReference type="EMBL" id="KQ434899">
    <property type="protein sequence ID" value="KZC10908.1"/>
    <property type="molecule type" value="Genomic_DNA"/>
</dbReference>
<reference evidence="1 2" key="1">
    <citation type="submission" date="2015-07" db="EMBL/GenBank/DDBJ databases">
        <title>The genome of Dufourea novaeangliae.</title>
        <authorList>
            <person name="Pan H."/>
            <person name="Kapheim K."/>
        </authorList>
    </citation>
    <scope>NUCLEOTIDE SEQUENCE [LARGE SCALE GENOMIC DNA]</scope>
    <source>
        <strain evidence="1">0120121106</strain>
        <tissue evidence="1">Whole body</tissue>
    </source>
</reference>
<evidence type="ECO:0000313" key="1">
    <source>
        <dbReference type="EMBL" id="KZC10908.1"/>
    </source>
</evidence>
<proteinExistence type="predicted"/>
<name>A0A154PHV2_DUFNO</name>
<keyword evidence="2" id="KW-1185">Reference proteome</keyword>
<evidence type="ECO:0000313" key="2">
    <source>
        <dbReference type="Proteomes" id="UP000076502"/>
    </source>
</evidence>
<protein>
    <submittedName>
        <fullName evidence="1">Uncharacterized protein</fullName>
    </submittedName>
</protein>
<organism evidence="1 2">
    <name type="scientific">Dufourea novaeangliae</name>
    <name type="common">Sweat bee</name>
    <dbReference type="NCBI Taxonomy" id="178035"/>
    <lineage>
        <taxon>Eukaryota</taxon>
        <taxon>Metazoa</taxon>
        <taxon>Ecdysozoa</taxon>
        <taxon>Arthropoda</taxon>
        <taxon>Hexapoda</taxon>
        <taxon>Insecta</taxon>
        <taxon>Pterygota</taxon>
        <taxon>Neoptera</taxon>
        <taxon>Endopterygota</taxon>
        <taxon>Hymenoptera</taxon>
        <taxon>Apocrita</taxon>
        <taxon>Aculeata</taxon>
        <taxon>Apoidea</taxon>
        <taxon>Anthophila</taxon>
        <taxon>Halictidae</taxon>
        <taxon>Rophitinae</taxon>
        <taxon>Dufourea</taxon>
    </lineage>
</organism>
<dbReference type="AlphaFoldDB" id="A0A154PHV2"/>
<accession>A0A154PHV2</accession>
<dbReference type="Proteomes" id="UP000076502">
    <property type="component" value="Unassembled WGS sequence"/>
</dbReference>
<sequence>MRIGRLASLRRQNGGMCFPFRAIRRILEVETRVTHQLGLRGAGEMSRCLNFLRYEQIICDTPVLPRRWSTCNYEDVFLC</sequence>